<feature type="domain" description="DYW" evidence="4">
    <location>
        <begin position="518"/>
        <end position="610"/>
    </location>
</feature>
<dbReference type="GO" id="GO:0009451">
    <property type="term" value="P:RNA modification"/>
    <property type="evidence" value="ECO:0007669"/>
    <property type="project" value="InterPro"/>
</dbReference>
<dbReference type="GO" id="GO:0008270">
    <property type="term" value="F:zinc ion binding"/>
    <property type="evidence" value="ECO:0007669"/>
    <property type="project" value="InterPro"/>
</dbReference>
<feature type="repeat" description="PPR" evidence="3">
    <location>
        <begin position="303"/>
        <end position="337"/>
    </location>
</feature>
<keyword evidence="2" id="KW-0677">Repeat</keyword>
<dbReference type="PANTHER" id="PTHR47926">
    <property type="entry name" value="PENTATRICOPEPTIDE REPEAT-CONTAINING PROTEIN"/>
    <property type="match status" value="1"/>
</dbReference>
<dbReference type="PROSITE" id="PS51375">
    <property type="entry name" value="PPR"/>
    <property type="match status" value="4"/>
</dbReference>
<dbReference type="Pfam" id="PF20431">
    <property type="entry name" value="E_motif"/>
    <property type="match status" value="1"/>
</dbReference>
<protein>
    <submittedName>
        <fullName evidence="5">E motif</fullName>
    </submittedName>
</protein>
<dbReference type="InterPro" id="IPR046848">
    <property type="entry name" value="E_motif"/>
</dbReference>
<feature type="repeat" description="PPR" evidence="3">
    <location>
        <begin position="67"/>
        <end position="102"/>
    </location>
</feature>
<dbReference type="Pfam" id="PF12854">
    <property type="entry name" value="PPR_1"/>
    <property type="match status" value="1"/>
</dbReference>
<dbReference type="Pfam" id="PF14432">
    <property type="entry name" value="DYW_deaminase"/>
    <property type="match status" value="1"/>
</dbReference>
<dbReference type="FunFam" id="1.25.40.10:FF:000470">
    <property type="entry name" value="Pentatricopeptide repeat-containing protein At5g66520"/>
    <property type="match status" value="1"/>
</dbReference>
<gene>
    <name evidence="5" type="ORF">RJ641_020928</name>
</gene>
<feature type="repeat" description="PPR" evidence="3">
    <location>
        <begin position="169"/>
        <end position="199"/>
    </location>
</feature>
<comment type="similarity">
    <text evidence="1">Belongs to the PPR family. PCMP-H subfamily.</text>
</comment>
<evidence type="ECO:0000256" key="3">
    <source>
        <dbReference type="PROSITE-ProRule" id="PRU00708"/>
    </source>
</evidence>
<dbReference type="InterPro" id="IPR046960">
    <property type="entry name" value="PPR_At4g14850-like_plant"/>
</dbReference>
<dbReference type="AlphaFoldDB" id="A0AAN8YUW6"/>
<reference evidence="5 6" key="1">
    <citation type="submission" date="2023-12" db="EMBL/GenBank/DDBJ databases">
        <title>A high-quality genome assembly for Dillenia turbinata (Dilleniales).</title>
        <authorList>
            <person name="Chanderbali A."/>
        </authorList>
    </citation>
    <scope>NUCLEOTIDE SEQUENCE [LARGE SCALE GENOMIC DNA]</scope>
    <source>
        <strain evidence="5">LSX21</strain>
        <tissue evidence="5">Leaf</tissue>
    </source>
</reference>
<dbReference type="Proteomes" id="UP001370490">
    <property type="component" value="Unassembled WGS sequence"/>
</dbReference>
<dbReference type="GO" id="GO:0003723">
    <property type="term" value="F:RNA binding"/>
    <property type="evidence" value="ECO:0007669"/>
    <property type="project" value="InterPro"/>
</dbReference>
<name>A0AAN8YUW6_9MAGN</name>
<keyword evidence="6" id="KW-1185">Reference proteome</keyword>
<dbReference type="InterPro" id="IPR032867">
    <property type="entry name" value="DYW_dom"/>
</dbReference>
<comment type="caution">
    <text evidence="5">The sequence shown here is derived from an EMBL/GenBank/DDBJ whole genome shotgun (WGS) entry which is preliminary data.</text>
</comment>
<dbReference type="FunFam" id="1.25.40.10:FF:000184">
    <property type="entry name" value="Pentatricopeptide repeat-containing protein, chloroplastic"/>
    <property type="match status" value="1"/>
</dbReference>
<evidence type="ECO:0000313" key="5">
    <source>
        <dbReference type="EMBL" id="KAK6913607.1"/>
    </source>
</evidence>
<dbReference type="Pfam" id="PF01535">
    <property type="entry name" value="PPR"/>
    <property type="match status" value="2"/>
</dbReference>
<dbReference type="EMBL" id="JBAMMX010000026">
    <property type="protein sequence ID" value="KAK6913607.1"/>
    <property type="molecule type" value="Genomic_DNA"/>
</dbReference>
<feature type="repeat" description="PPR" evidence="3">
    <location>
        <begin position="202"/>
        <end position="236"/>
    </location>
</feature>
<evidence type="ECO:0000313" key="6">
    <source>
        <dbReference type="Proteomes" id="UP001370490"/>
    </source>
</evidence>
<evidence type="ECO:0000256" key="2">
    <source>
        <dbReference type="ARBA" id="ARBA00022737"/>
    </source>
</evidence>
<organism evidence="5 6">
    <name type="scientific">Dillenia turbinata</name>
    <dbReference type="NCBI Taxonomy" id="194707"/>
    <lineage>
        <taxon>Eukaryota</taxon>
        <taxon>Viridiplantae</taxon>
        <taxon>Streptophyta</taxon>
        <taxon>Embryophyta</taxon>
        <taxon>Tracheophyta</taxon>
        <taxon>Spermatophyta</taxon>
        <taxon>Magnoliopsida</taxon>
        <taxon>eudicotyledons</taxon>
        <taxon>Gunneridae</taxon>
        <taxon>Pentapetalae</taxon>
        <taxon>Dilleniales</taxon>
        <taxon>Dilleniaceae</taxon>
        <taxon>Dillenia</taxon>
    </lineage>
</organism>
<dbReference type="InterPro" id="IPR002885">
    <property type="entry name" value="PPR_rpt"/>
</dbReference>
<evidence type="ECO:0000259" key="4">
    <source>
        <dbReference type="Pfam" id="PF14432"/>
    </source>
</evidence>
<sequence>MPLLHTPSPSLTPSSMSELKQLHSLTIRHGLSSDNDAMGRLIKFCSLSPSGNFGYALQLFKSLPHPDPFIYNTIIGGYVHHHFPHQALLFYSLQMLSDSVPPNQFTLPSLIRACCLANSVPLGNQLHAHVFKLGFAAHVYSQNNLIHMYASFRCLEDARKVFHTMPVQNAVTWASLITGYSEWGLIDDAFHVFETMPKKERNSDTWNAMITAYIQNNRFQEAFVLFQRMQSENVALNKYAAASMLAACTGLGTLEQGEWMHRHIIKSGVGLDSKLVTAVINMYCKCGCLNKALQVFNRLTHRGISTWNCMIGGLAMHGQGEPAIELFKAMETEGMIPDYITFINVLSACANSGLVNEGLYYFNYMKEVHGIDPTMEHFGCMVDLLGKAGLLEEAMKLLKEMPMSPDASVLGAISGACKIHGNTDLGEIIGKELIQLDSKNSGRYISLANLYASAGKWEQVGNVRKLMNDLGVKKVAGFSVIEMNGIVNEFVSGGTRHPQCDEIYAKVDEMLELIKPIGYMPASDVVLHDINKKEKEISLAYHSEKLAIAYGLLKTKPGDTLRISKNLRVCRDCHHACKLISLVFERDIVLRDRNRFHHFSKGECSCKDYW</sequence>
<evidence type="ECO:0000256" key="1">
    <source>
        <dbReference type="ARBA" id="ARBA00006643"/>
    </source>
</evidence>
<dbReference type="Gene3D" id="1.25.40.10">
    <property type="entry name" value="Tetratricopeptide repeat domain"/>
    <property type="match status" value="4"/>
</dbReference>
<dbReference type="PANTHER" id="PTHR47926:SF402">
    <property type="entry name" value="TETRATRICOPEPTIDE-LIKE HELICAL DOMAIN SUPERFAMILY, DYW DOMAIN-CONTAINING PROTEIN"/>
    <property type="match status" value="1"/>
</dbReference>
<dbReference type="Pfam" id="PF13041">
    <property type="entry name" value="PPR_2"/>
    <property type="match status" value="2"/>
</dbReference>
<dbReference type="InterPro" id="IPR011990">
    <property type="entry name" value="TPR-like_helical_dom_sf"/>
</dbReference>
<dbReference type="SUPFAM" id="SSF48452">
    <property type="entry name" value="TPR-like"/>
    <property type="match status" value="1"/>
</dbReference>
<accession>A0AAN8YUW6</accession>
<proteinExistence type="inferred from homology"/>
<dbReference type="NCBIfam" id="TIGR00756">
    <property type="entry name" value="PPR"/>
    <property type="match status" value="5"/>
</dbReference>